<feature type="transmembrane region" description="Helical" evidence="7">
    <location>
        <begin position="66"/>
        <end position="90"/>
    </location>
</feature>
<dbReference type="GO" id="GO:0005886">
    <property type="term" value="C:plasma membrane"/>
    <property type="evidence" value="ECO:0007669"/>
    <property type="project" value="UniProtKB-SubCell"/>
</dbReference>
<evidence type="ECO:0000313" key="9">
    <source>
        <dbReference type="Proteomes" id="UP000000663"/>
    </source>
</evidence>
<gene>
    <name evidence="8" type="ORF">RCIX1240</name>
</gene>
<sequence length="213" mass="22516">MNFELFVSAAISIFVMSDPFGNIPIFLSLTGGMNRPQRRRVITKASIAATVIIFIFAVVGQPAMNLLGISLNALSIAGGMLLLLIALDMLMSTGLHAKRTESTENTTHEDEEADSIAITPMATPLIVGPGVMAATVVFMNRAAGLMDQALVLSAVLIAMLGSWIVMVNSDLLYAILHRDGTRVLTKVMGIILAAIATEMMISGLLNAFPALAG</sequence>
<comment type="similarity">
    <text evidence="2 7">Belongs to the UPF0056 (MarC) family.</text>
</comment>
<dbReference type="eggNOG" id="arCOG01997">
    <property type="taxonomic scope" value="Archaea"/>
</dbReference>
<dbReference type="InterPro" id="IPR002771">
    <property type="entry name" value="Multi_antbiot-R_MarC"/>
</dbReference>
<feature type="transmembrane region" description="Helical" evidence="7">
    <location>
        <begin position="6"/>
        <end position="29"/>
    </location>
</feature>
<keyword evidence="4 7" id="KW-0812">Transmembrane</keyword>
<evidence type="ECO:0000313" key="8">
    <source>
        <dbReference type="EMBL" id="CAJ36542.1"/>
    </source>
</evidence>
<name>Q0W501_METAR</name>
<proteinExistence type="inferred from homology"/>
<dbReference type="STRING" id="351160.RCIX1240"/>
<reference evidence="8 9" key="1">
    <citation type="journal article" date="2006" name="Science">
        <title>Genome of rice cluster I archaea -- the key methane producers in the rice rhizosphere.</title>
        <authorList>
            <person name="Erkel C."/>
            <person name="Kube M."/>
            <person name="Reinhardt R."/>
            <person name="Liesack W."/>
        </authorList>
    </citation>
    <scope>NUCLEOTIDE SEQUENCE [LARGE SCALE GENOMIC DNA]</scope>
    <source>
        <strain evidence="9">DSM 22066 / NBRC 105507 / MRE50</strain>
    </source>
</reference>
<evidence type="ECO:0000256" key="3">
    <source>
        <dbReference type="ARBA" id="ARBA00022475"/>
    </source>
</evidence>
<dbReference type="EMBL" id="AM114193">
    <property type="protein sequence ID" value="CAJ36542.1"/>
    <property type="molecule type" value="Genomic_DNA"/>
</dbReference>
<dbReference type="Proteomes" id="UP000000663">
    <property type="component" value="Chromosome"/>
</dbReference>
<dbReference type="AlphaFoldDB" id="Q0W501"/>
<evidence type="ECO:0000256" key="6">
    <source>
        <dbReference type="ARBA" id="ARBA00023136"/>
    </source>
</evidence>
<dbReference type="OrthoDB" id="10856at2157"/>
<keyword evidence="6 7" id="KW-0472">Membrane</keyword>
<feature type="transmembrane region" description="Helical" evidence="7">
    <location>
        <begin position="187"/>
        <end position="208"/>
    </location>
</feature>
<evidence type="ECO:0000256" key="5">
    <source>
        <dbReference type="ARBA" id="ARBA00022989"/>
    </source>
</evidence>
<evidence type="ECO:0000256" key="2">
    <source>
        <dbReference type="ARBA" id="ARBA00009784"/>
    </source>
</evidence>
<feature type="transmembrane region" description="Helical" evidence="7">
    <location>
        <begin position="41"/>
        <end position="60"/>
    </location>
</feature>
<dbReference type="PANTHER" id="PTHR33508:SF1">
    <property type="entry name" value="UPF0056 MEMBRANE PROTEIN YHCE"/>
    <property type="match status" value="1"/>
</dbReference>
<dbReference type="PANTHER" id="PTHR33508">
    <property type="entry name" value="UPF0056 MEMBRANE PROTEIN YHCE"/>
    <property type="match status" value="1"/>
</dbReference>
<dbReference type="GeneID" id="5142926"/>
<comment type="subcellular location">
    <subcellularLocation>
        <location evidence="1 7">Cell membrane</location>
        <topology evidence="1 7">Multi-pass membrane protein</topology>
    </subcellularLocation>
</comment>
<accession>Q0W501</accession>
<keyword evidence="9" id="KW-1185">Reference proteome</keyword>
<dbReference type="Pfam" id="PF01914">
    <property type="entry name" value="MarC"/>
    <property type="match status" value="1"/>
</dbReference>
<protein>
    <recommendedName>
        <fullName evidence="7">UPF0056 membrane protein</fullName>
    </recommendedName>
</protein>
<dbReference type="KEGG" id="rci:RCIX1240"/>
<keyword evidence="3" id="KW-1003">Cell membrane</keyword>
<evidence type="ECO:0000256" key="7">
    <source>
        <dbReference type="RuleBase" id="RU362048"/>
    </source>
</evidence>
<feature type="transmembrane region" description="Helical" evidence="7">
    <location>
        <begin position="149"/>
        <end position="175"/>
    </location>
</feature>
<dbReference type="NCBIfam" id="TIGR00427">
    <property type="entry name" value="NAAT family transporter"/>
    <property type="match status" value="1"/>
</dbReference>
<organism evidence="8 9">
    <name type="scientific">Methanocella arvoryzae (strain DSM 22066 / NBRC 105507 / MRE50)</name>
    <dbReference type="NCBI Taxonomy" id="351160"/>
    <lineage>
        <taxon>Archaea</taxon>
        <taxon>Methanobacteriati</taxon>
        <taxon>Methanobacteriota</taxon>
        <taxon>Stenosarchaea group</taxon>
        <taxon>Methanomicrobia</taxon>
        <taxon>Methanocellales</taxon>
        <taxon>Methanocellaceae</taxon>
        <taxon>Methanocella</taxon>
    </lineage>
</organism>
<evidence type="ECO:0000256" key="4">
    <source>
        <dbReference type="ARBA" id="ARBA00022692"/>
    </source>
</evidence>
<keyword evidence="5 7" id="KW-1133">Transmembrane helix</keyword>
<evidence type="ECO:0000256" key="1">
    <source>
        <dbReference type="ARBA" id="ARBA00004651"/>
    </source>
</evidence>
<feature type="transmembrane region" description="Helical" evidence="7">
    <location>
        <begin position="125"/>
        <end position="143"/>
    </location>
</feature>
<dbReference type="RefSeq" id="WP_012036002.1">
    <property type="nucleotide sequence ID" value="NC_009464.1"/>
</dbReference>